<dbReference type="STRING" id="1245469.S58_25830"/>
<name>M4Z5P1_9BRAD</name>
<keyword evidence="2" id="KW-1185">Reference proteome</keyword>
<dbReference type="HOGENOM" id="CLU_2141077_0_0_5"/>
<dbReference type="Proteomes" id="UP000011841">
    <property type="component" value="Chromosome"/>
</dbReference>
<organism evidence="1 2">
    <name type="scientific">Bradyrhizobium oligotrophicum S58</name>
    <dbReference type="NCBI Taxonomy" id="1245469"/>
    <lineage>
        <taxon>Bacteria</taxon>
        <taxon>Pseudomonadati</taxon>
        <taxon>Pseudomonadota</taxon>
        <taxon>Alphaproteobacteria</taxon>
        <taxon>Hyphomicrobiales</taxon>
        <taxon>Nitrobacteraceae</taxon>
        <taxon>Bradyrhizobium</taxon>
    </lineage>
</organism>
<reference evidence="1 2" key="1">
    <citation type="journal article" date="2013" name="Appl. Environ. Microbiol.">
        <title>Genome analysis suggests that the soil oligotrophic bacterium Agromonas oligotrophica (Bradyrhizobium oligotrophicum) is a nitrogen-fixing symbiont of Aeschynomene indica.</title>
        <authorList>
            <person name="Okubo T."/>
            <person name="Fukushima S."/>
            <person name="Itakura M."/>
            <person name="Oshima K."/>
            <person name="Longtonglang A."/>
            <person name="Teaumroong N."/>
            <person name="Mitsui H."/>
            <person name="Hattori M."/>
            <person name="Hattori R."/>
            <person name="Hattori T."/>
            <person name="Minamisawa K."/>
        </authorList>
    </citation>
    <scope>NUCLEOTIDE SEQUENCE [LARGE SCALE GENOMIC DNA]</scope>
    <source>
        <strain evidence="1 2">S58</strain>
    </source>
</reference>
<protein>
    <submittedName>
        <fullName evidence="1">Ankyrin repeat domain-containing protein</fullName>
    </submittedName>
</protein>
<evidence type="ECO:0000313" key="2">
    <source>
        <dbReference type="Proteomes" id="UP000011841"/>
    </source>
</evidence>
<accession>M4Z5P1</accession>
<dbReference type="RefSeq" id="WP_015665711.1">
    <property type="nucleotide sequence ID" value="NC_020453.1"/>
</dbReference>
<dbReference type="KEGG" id="aol:S58_25830"/>
<dbReference type="GeneID" id="301821049"/>
<proteinExistence type="predicted"/>
<sequence length="112" mass="11816">MKGWISLFAIVGFVNSAEASTLTSTELFKLRSAIIEMCRGGTIEGRSSKIAVEATAKGTIVVIKGLLEGGGDAKAELKKEQWSGIAALANPEGYSQCVQKSLDILVPSLSRD</sequence>
<dbReference type="AlphaFoldDB" id="M4Z5P1"/>
<dbReference type="EMBL" id="AP012603">
    <property type="protein sequence ID" value="BAM88589.1"/>
    <property type="molecule type" value="Genomic_DNA"/>
</dbReference>
<evidence type="ECO:0000313" key="1">
    <source>
        <dbReference type="EMBL" id="BAM88589.1"/>
    </source>
</evidence>
<gene>
    <name evidence="1" type="ORF">S58_25830</name>
</gene>